<evidence type="ECO:0000259" key="2">
    <source>
        <dbReference type="Pfam" id="PF13649"/>
    </source>
</evidence>
<dbReference type="Gene3D" id="3.40.50.150">
    <property type="entry name" value="Vaccinia Virus protein VP39"/>
    <property type="match status" value="1"/>
</dbReference>
<sequence>MEGAWLARFLALIPAPAGILDIGCGAGEPIAGHLVRQGHDVTGIDSSPEMIAMCRERFPDGDWQVADMRGLALGRAFDGLLAWDSFFHLDHEDQRAMFPVFRAHAAPGAALMFTSGPAHGVAMGSYGGEPLYHASLDPAEYRALLAAHGFEVAAHAVEDPDCGGHTVWLARRR</sequence>
<name>A0A9X9XE80_9PROT</name>
<dbReference type="InterPro" id="IPR041698">
    <property type="entry name" value="Methyltransf_25"/>
</dbReference>
<protein>
    <submittedName>
        <fullName evidence="3">Class I SAM-dependent methyltransferase</fullName>
    </submittedName>
</protein>
<accession>A0A9X9XE80</accession>
<dbReference type="GO" id="GO:0008168">
    <property type="term" value="F:methyltransferase activity"/>
    <property type="evidence" value="ECO:0007669"/>
    <property type="project" value="UniProtKB-KW"/>
</dbReference>
<evidence type="ECO:0000313" key="3">
    <source>
        <dbReference type="EMBL" id="MBR0682016.1"/>
    </source>
</evidence>
<dbReference type="Proteomes" id="UP001138709">
    <property type="component" value="Unassembled WGS sequence"/>
</dbReference>
<feature type="domain" description="Methyltransferase" evidence="2">
    <location>
        <begin position="19"/>
        <end position="108"/>
    </location>
</feature>
<evidence type="ECO:0000313" key="4">
    <source>
        <dbReference type="Proteomes" id="UP001138709"/>
    </source>
</evidence>
<reference evidence="3" key="1">
    <citation type="submission" date="2020-01" db="EMBL/GenBank/DDBJ databases">
        <authorList>
            <person name="Rat A."/>
        </authorList>
    </citation>
    <scope>NUCLEOTIDE SEQUENCE</scope>
    <source>
        <strain evidence="3">LMG 31228</strain>
    </source>
</reference>
<dbReference type="InterPro" id="IPR029063">
    <property type="entry name" value="SAM-dependent_MTases_sf"/>
</dbReference>
<dbReference type="PANTHER" id="PTHR43861">
    <property type="entry name" value="TRANS-ACONITATE 2-METHYLTRANSFERASE-RELATED"/>
    <property type="match status" value="1"/>
</dbReference>
<reference evidence="3" key="2">
    <citation type="journal article" date="2021" name="Syst. Appl. Microbiol.">
        <title>Roseomonas hellenica sp. nov., isolated from roots of wild-growing Alkanna tinctoria.</title>
        <authorList>
            <person name="Rat A."/>
            <person name="Naranjo H.D."/>
            <person name="Lebbe L."/>
            <person name="Cnockaert M."/>
            <person name="Krigas N."/>
            <person name="Grigoriadou K."/>
            <person name="Maloupa E."/>
            <person name="Willems A."/>
        </authorList>
    </citation>
    <scope>NUCLEOTIDE SEQUENCE</scope>
    <source>
        <strain evidence="3">LMG 31228</strain>
    </source>
</reference>
<organism evidence="3 4">
    <name type="scientific">Neoroseomonas eburnea</name>
    <dbReference type="NCBI Taxonomy" id="1346889"/>
    <lineage>
        <taxon>Bacteria</taxon>
        <taxon>Pseudomonadati</taxon>
        <taxon>Pseudomonadota</taxon>
        <taxon>Alphaproteobacteria</taxon>
        <taxon>Acetobacterales</taxon>
        <taxon>Acetobacteraceae</taxon>
        <taxon>Neoroseomonas</taxon>
    </lineage>
</organism>
<dbReference type="Pfam" id="PF13649">
    <property type="entry name" value="Methyltransf_25"/>
    <property type="match status" value="1"/>
</dbReference>
<gene>
    <name evidence="3" type="ORF">GXW74_16090</name>
</gene>
<dbReference type="CDD" id="cd02440">
    <property type="entry name" value="AdoMet_MTases"/>
    <property type="match status" value="1"/>
</dbReference>
<proteinExistence type="predicted"/>
<evidence type="ECO:0000256" key="1">
    <source>
        <dbReference type="ARBA" id="ARBA00022679"/>
    </source>
</evidence>
<keyword evidence="4" id="KW-1185">Reference proteome</keyword>
<dbReference type="GO" id="GO:0032259">
    <property type="term" value="P:methylation"/>
    <property type="evidence" value="ECO:0007669"/>
    <property type="project" value="UniProtKB-KW"/>
</dbReference>
<dbReference type="EMBL" id="JAAEDL010000015">
    <property type="protein sequence ID" value="MBR0682016.1"/>
    <property type="molecule type" value="Genomic_DNA"/>
</dbReference>
<keyword evidence="3" id="KW-0489">Methyltransferase</keyword>
<keyword evidence="1" id="KW-0808">Transferase</keyword>
<comment type="caution">
    <text evidence="3">The sequence shown here is derived from an EMBL/GenBank/DDBJ whole genome shotgun (WGS) entry which is preliminary data.</text>
</comment>
<dbReference type="SUPFAM" id="SSF53335">
    <property type="entry name" value="S-adenosyl-L-methionine-dependent methyltransferases"/>
    <property type="match status" value="1"/>
</dbReference>
<dbReference type="AlphaFoldDB" id="A0A9X9XE80"/>